<dbReference type="Proteomes" id="UP000000379">
    <property type="component" value="Chromosome"/>
</dbReference>
<feature type="region of interest" description="Disordered" evidence="1">
    <location>
        <begin position="93"/>
        <end position="125"/>
    </location>
</feature>
<protein>
    <submittedName>
        <fullName evidence="2">Uncharacterized protein</fullName>
    </submittedName>
</protein>
<reference evidence="3" key="1">
    <citation type="submission" date="2010-05" db="EMBL/GenBank/DDBJ databases">
        <title>The complete genome of Truepera radiovictris DSM 17093.</title>
        <authorList>
            <consortium name="US DOE Joint Genome Institute (JGI-PGF)"/>
            <person name="Lucas S."/>
            <person name="Copeland A."/>
            <person name="Lapidus A."/>
            <person name="Glavina del Rio T."/>
            <person name="Dalin E."/>
            <person name="Tice H."/>
            <person name="Bruce D."/>
            <person name="Goodwin L."/>
            <person name="Pitluck S."/>
            <person name="Kyrpides N."/>
            <person name="Mavromatis K."/>
            <person name="Ovchinnikova G."/>
            <person name="Munk A.C."/>
            <person name="Detter J.C."/>
            <person name="Han C."/>
            <person name="Tapia R."/>
            <person name="Land M."/>
            <person name="Hauser L."/>
            <person name="Markowitz V."/>
            <person name="Cheng J.-F."/>
            <person name="Hugenholtz P."/>
            <person name="Woyke T."/>
            <person name="Wu D."/>
            <person name="Tindall B."/>
            <person name="Pomrenke H.G."/>
            <person name="Brambilla E."/>
            <person name="Klenk H.-P."/>
            <person name="Eisen J.A."/>
        </authorList>
    </citation>
    <scope>NUCLEOTIDE SEQUENCE [LARGE SCALE GENOMIC DNA]</scope>
    <source>
        <strain evidence="3">DSM 17093 / CIP 108686 / LMG 22925 / RQ-24</strain>
    </source>
</reference>
<reference evidence="2 3" key="2">
    <citation type="journal article" date="2011" name="Stand. Genomic Sci.">
        <title>Complete genome sequence of Truepera radiovictrix type strain (RQ-24).</title>
        <authorList>
            <person name="Ivanova N."/>
            <person name="Rohde C."/>
            <person name="Munk C."/>
            <person name="Nolan M."/>
            <person name="Lucas S."/>
            <person name="Del Rio T.G."/>
            <person name="Tice H."/>
            <person name="Deshpande S."/>
            <person name="Cheng J.F."/>
            <person name="Tapia R."/>
            <person name="Han C."/>
            <person name="Goodwin L."/>
            <person name="Pitluck S."/>
            <person name="Liolios K."/>
            <person name="Mavromatis K."/>
            <person name="Mikhailova N."/>
            <person name="Pati A."/>
            <person name="Chen A."/>
            <person name="Palaniappan K."/>
            <person name="Land M."/>
            <person name="Hauser L."/>
            <person name="Chang Y.J."/>
            <person name="Jeffries C.D."/>
            <person name="Brambilla E."/>
            <person name="Rohde M."/>
            <person name="Goker M."/>
            <person name="Tindall B.J."/>
            <person name="Woyke T."/>
            <person name="Bristow J."/>
            <person name="Eisen J.A."/>
            <person name="Markowitz V."/>
            <person name="Hugenholtz P."/>
            <person name="Kyrpides N.C."/>
            <person name="Klenk H.P."/>
            <person name="Lapidus A."/>
        </authorList>
    </citation>
    <scope>NUCLEOTIDE SEQUENCE [LARGE SCALE GENOMIC DNA]</scope>
    <source>
        <strain evidence="3">DSM 17093 / CIP 108686 / LMG 22925 / RQ-24</strain>
    </source>
</reference>
<organism evidence="2 3">
    <name type="scientific">Truepera radiovictrix (strain DSM 17093 / CIP 108686 / LMG 22925 / RQ-24)</name>
    <dbReference type="NCBI Taxonomy" id="649638"/>
    <lineage>
        <taxon>Bacteria</taxon>
        <taxon>Thermotogati</taxon>
        <taxon>Deinococcota</taxon>
        <taxon>Deinococci</taxon>
        <taxon>Trueperales</taxon>
        <taxon>Trueperaceae</taxon>
        <taxon>Truepera</taxon>
    </lineage>
</organism>
<gene>
    <name evidence="2" type="ordered locus">Trad_2684</name>
</gene>
<feature type="region of interest" description="Disordered" evidence="1">
    <location>
        <begin position="272"/>
        <end position="312"/>
    </location>
</feature>
<evidence type="ECO:0000313" key="3">
    <source>
        <dbReference type="Proteomes" id="UP000000379"/>
    </source>
</evidence>
<sequence>MRQMRGAAALLVVLLVGCDFFGGGPEPTPQRPEIRSFTANPAVITAPGQEVTLSWQLSGAVTSLTLDPGGVAVSGSSTTVNPTQTTTYTLTARNSAGESSAQTTVTLDDGTAPEPPGQDTTPPTGNFAVGPTANGPFTNDRAENITGPNDERVVQLEPGDSFFAQVSYSDPSGIAAIQINLVNRNPPGIAGTLVQGQSVSGFTLVGPVNSGCDLQNRPTSITCVYQIDVGDDVVNIDRLAGSENEFAYVFRTQVTDAAGNTSNEPIRGYVVVGGAATPPAPPEEPSPPQPEPPEQPEPPAPPQPPAPEPPSEELITAFTASPNPAPAGESITLSWSLSGDVPSGSTLSLTADQDVLGADEVIVTGSSYTLESGIDQETTFTLSLFDAADEVLDTADVTVALAE</sequence>
<accession>D7CUK3</accession>
<dbReference type="KEGG" id="tra:Trad_2684"/>
<evidence type="ECO:0000313" key="2">
    <source>
        <dbReference type="EMBL" id="ADI15788.1"/>
    </source>
</evidence>
<feature type="compositionally biased region" description="Polar residues" evidence="1">
    <location>
        <begin position="93"/>
        <end position="106"/>
    </location>
</feature>
<dbReference type="RefSeq" id="WP_013179149.1">
    <property type="nucleotide sequence ID" value="NC_014221.1"/>
</dbReference>
<keyword evidence="3" id="KW-1185">Reference proteome</keyword>
<dbReference type="AlphaFoldDB" id="D7CUK3"/>
<dbReference type="PROSITE" id="PS51257">
    <property type="entry name" value="PROKAR_LIPOPROTEIN"/>
    <property type="match status" value="1"/>
</dbReference>
<name>D7CUK3_TRURR</name>
<evidence type="ECO:0000256" key="1">
    <source>
        <dbReference type="SAM" id="MobiDB-lite"/>
    </source>
</evidence>
<dbReference type="EMBL" id="CP002049">
    <property type="protein sequence ID" value="ADI15788.1"/>
    <property type="molecule type" value="Genomic_DNA"/>
</dbReference>
<feature type="compositionally biased region" description="Pro residues" evidence="1">
    <location>
        <begin position="278"/>
        <end position="309"/>
    </location>
</feature>
<dbReference type="eggNOG" id="COG2340">
    <property type="taxonomic scope" value="Bacteria"/>
</dbReference>
<proteinExistence type="predicted"/>
<dbReference type="STRING" id="649638.Trad_2684"/>
<dbReference type="HOGENOM" id="CLU_683230_0_0_0"/>